<name>D0BJG8_9LACT</name>
<gene>
    <name evidence="1" type="ORF">HMPREF0446_00103</name>
</gene>
<dbReference type="STRING" id="626369.HMPREF0446_00103"/>
<evidence type="ECO:0000313" key="2">
    <source>
        <dbReference type="Proteomes" id="UP000002939"/>
    </source>
</evidence>
<comment type="caution">
    <text evidence="1">The sequence shown here is derived from an EMBL/GenBank/DDBJ whole genome shotgun (WGS) entry which is preliminary data.</text>
</comment>
<sequence length="129" mass="15019">MIKNLIKHQKIKASLVVPFLALLFITSLVTVAFYQIRVANANQYRLLRDTYQLKIMLELTTQNLDSHLEVKDNEMIFPTKIDFSTGIVEIKWDEKSKVFDLSAHLKNGSTRSEKVYLVFNEKKVNEKTQ</sequence>
<accession>D0BJG8</accession>
<keyword evidence="2" id="KW-1185">Reference proteome</keyword>
<evidence type="ECO:0000313" key="1">
    <source>
        <dbReference type="EMBL" id="EEW93221.1"/>
    </source>
</evidence>
<dbReference type="RefSeq" id="WP_006702376.1">
    <property type="nucleotide sequence ID" value="NZ_KI391971.1"/>
</dbReference>
<dbReference type="Proteomes" id="UP000002939">
    <property type="component" value="Unassembled WGS sequence"/>
</dbReference>
<dbReference type="EMBL" id="ACRF02000016">
    <property type="protein sequence ID" value="EEW93221.1"/>
    <property type="molecule type" value="Genomic_DNA"/>
</dbReference>
<dbReference type="HOGENOM" id="CLU_1945726_0_0_9"/>
<reference evidence="1" key="1">
    <citation type="submission" date="2009-09" db="EMBL/GenBank/DDBJ databases">
        <authorList>
            <consortium name="The Broad Institute Genome Sequencing Platform"/>
            <person name="Ward D."/>
            <person name="Feldgarden M."/>
            <person name="Earl A."/>
            <person name="Young S.K."/>
            <person name="Zeng Q."/>
            <person name="Koehrsen M."/>
            <person name="Alvarado L."/>
            <person name="Berlin A."/>
            <person name="Bochicchio J."/>
            <person name="Borenstein D."/>
            <person name="Chapman S.B."/>
            <person name="Chen Z."/>
            <person name="Engels R."/>
            <person name="Freedman E."/>
            <person name="Gellesch M."/>
            <person name="Goldberg J."/>
            <person name="Griggs A."/>
            <person name="Gujja S."/>
            <person name="Heilman E."/>
            <person name="Heiman D."/>
            <person name="Hepburn T."/>
            <person name="Howarth C."/>
            <person name="Jen D."/>
            <person name="Larson L."/>
            <person name="Lewis B."/>
            <person name="Mehta T."/>
            <person name="Park D."/>
            <person name="Pearson M."/>
            <person name="Roberts A."/>
            <person name="Saif S."/>
            <person name="Shea T."/>
            <person name="Shenoy N."/>
            <person name="Sisk P."/>
            <person name="Stolte C."/>
            <person name="Sykes S."/>
            <person name="Thomson T."/>
            <person name="Walk T."/>
            <person name="White J."/>
            <person name="Yandava C."/>
            <person name="Sibley C.D."/>
            <person name="Field T.R."/>
            <person name="Grinwis M."/>
            <person name="Eshaghurshan C.S."/>
            <person name="Surette M.G."/>
            <person name="Haas B."/>
            <person name="Nusbaum C."/>
            <person name="Birren B."/>
        </authorList>
    </citation>
    <scope>NUCLEOTIDE SEQUENCE [LARGE SCALE GENOMIC DNA]</scope>
    <source>
        <strain evidence="1">ATCC 700633</strain>
    </source>
</reference>
<dbReference type="AlphaFoldDB" id="D0BJG8"/>
<dbReference type="OrthoDB" id="9899551at2"/>
<protein>
    <submittedName>
        <fullName evidence="1">Uncharacterized protein</fullName>
    </submittedName>
</protein>
<organism evidence="1 2">
    <name type="scientific">Granulicatella elegans ATCC 700633</name>
    <dbReference type="NCBI Taxonomy" id="626369"/>
    <lineage>
        <taxon>Bacteria</taxon>
        <taxon>Bacillati</taxon>
        <taxon>Bacillota</taxon>
        <taxon>Bacilli</taxon>
        <taxon>Lactobacillales</taxon>
        <taxon>Carnobacteriaceae</taxon>
        <taxon>Granulicatella</taxon>
    </lineage>
</organism>
<reference evidence="1" key="2">
    <citation type="submission" date="2011-10" db="EMBL/GenBank/DDBJ databases">
        <title>The Genome Sequence of Granulicatella elegans ATCC 700633.</title>
        <authorList>
            <consortium name="The Broad Institute Genome Sequencing Platform"/>
            <consortium name="The Broad Institute Genome Sequencing Center for Infectious Disease"/>
            <person name="Earl A."/>
            <person name="Ward D."/>
            <person name="Feldgarden M."/>
            <person name="Gevers D."/>
            <person name="Sibley C.D."/>
            <person name="Field T.R."/>
            <person name="Grinwis M."/>
            <person name="Eshaghurshan C.S."/>
            <person name="Surette M.G."/>
            <person name="Young S.K."/>
            <person name="Zeng Q."/>
            <person name="Gargeya S."/>
            <person name="Fitzgerald M."/>
            <person name="Haas B."/>
            <person name="Abouelleil A."/>
            <person name="Alvarado L."/>
            <person name="Arachchi H.M."/>
            <person name="Berlin A."/>
            <person name="Brown A."/>
            <person name="Chapman S.B."/>
            <person name="Chen Z."/>
            <person name="Dunbar C."/>
            <person name="Freedman E."/>
            <person name="Gearin G."/>
            <person name="Goldberg J."/>
            <person name="Griggs A."/>
            <person name="Gujja S."/>
            <person name="Heiman D."/>
            <person name="Howarth C."/>
            <person name="Larson L."/>
            <person name="Lui A."/>
            <person name="MacDonald P.J.P."/>
            <person name="Montmayeur A."/>
            <person name="Murphy C."/>
            <person name="Neiman D."/>
            <person name="Pearson M."/>
            <person name="Priest M."/>
            <person name="Roberts A."/>
            <person name="Saif S."/>
            <person name="Shea T."/>
            <person name="Shenoy N."/>
            <person name="Sisk P."/>
            <person name="Stolte C."/>
            <person name="Sykes S."/>
            <person name="Wortman J."/>
            <person name="Nusbaum C."/>
            <person name="Birren B."/>
        </authorList>
    </citation>
    <scope>NUCLEOTIDE SEQUENCE [LARGE SCALE GENOMIC DNA]</scope>
    <source>
        <strain evidence="1">ATCC 700633</strain>
    </source>
</reference>
<proteinExistence type="predicted"/>